<protein>
    <recommendedName>
        <fullName evidence="4">Thioesterase domain-containing protein</fullName>
    </recommendedName>
</protein>
<comment type="caution">
    <text evidence="5">The sequence shown here is derived from an EMBL/GenBank/DDBJ whole genome shotgun (WGS) entry which is preliminary data.</text>
</comment>
<keyword evidence="6" id="KW-1185">Reference proteome</keyword>
<keyword evidence="2" id="KW-0378">Hydrolase</keyword>
<dbReference type="Pfam" id="PF03061">
    <property type="entry name" value="4HBT"/>
    <property type="match status" value="1"/>
</dbReference>
<dbReference type="Proteomes" id="UP001178507">
    <property type="component" value="Unassembled WGS sequence"/>
</dbReference>
<dbReference type="Gene3D" id="3.10.129.10">
    <property type="entry name" value="Hotdog Thioesterase"/>
    <property type="match status" value="1"/>
</dbReference>
<dbReference type="AlphaFoldDB" id="A0AA36IXP1"/>
<dbReference type="InterPro" id="IPR006683">
    <property type="entry name" value="Thioestr_dom"/>
</dbReference>
<sequence>MAGSGDAFGHVNNTVYYAYIDTAILNYTLSRGITLSGPRPYIVRSSCDFYAPITFPATLEAGVACWRVGQTSVTWRVGLWREEQLCAQGDMVSVFVDPETERPVPLPLVVREAAEAASKVQQLQQELPEAVSKVARIKEQLQSELGEAVAKARAVAEELARELLQERQRREAMQERPAQDANMAKQLEELQEKLVNDLMASEARLRKEESSIRQFTSDQAAQLWVSVEDLQAAVQKLTGSSPSQPKVGRELSVEEVKQFETVRVTPPAA</sequence>
<reference evidence="5" key="1">
    <citation type="submission" date="2023-08" db="EMBL/GenBank/DDBJ databases">
        <authorList>
            <person name="Chen Y."/>
            <person name="Shah S."/>
            <person name="Dougan E. K."/>
            <person name="Thang M."/>
            <person name="Chan C."/>
        </authorList>
    </citation>
    <scope>NUCLEOTIDE SEQUENCE</scope>
</reference>
<dbReference type="PANTHER" id="PTHR31793:SF27">
    <property type="entry name" value="NOVEL THIOESTERASE SUPERFAMILY DOMAIN AND SAPOSIN A-TYPE DOMAIN CONTAINING PROTEIN (0610012H03RIK)"/>
    <property type="match status" value="1"/>
</dbReference>
<proteinExistence type="inferred from homology"/>
<dbReference type="CDD" id="cd00586">
    <property type="entry name" value="4HBT"/>
    <property type="match status" value="1"/>
</dbReference>
<dbReference type="GO" id="GO:0047617">
    <property type="term" value="F:fatty acyl-CoA hydrolase activity"/>
    <property type="evidence" value="ECO:0007669"/>
    <property type="project" value="TreeGrafter"/>
</dbReference>
<evidence type="ECO:0000256" key="3">
    <source>
        <dbReference type="SAM" id="Coils"/>
    </source>
</evidence>
<dbReference type="PANTHER" id="PTHR31793">
    <property type="entry name" value="4-HYDROXYBENZOYL-COA THIOESTERASE FAMILY MEMBER"/>
    <property type="match status" value="1"/>
</dbReference>
<feature type="domain" description="Thioesterase" evidence="4">
    <location>
        <begin position="8"/>
        <end position="84"/>
    </location>
</feature>
<evidence type="ECO:0000256" key="1">
    <source>
        <dbReference type="ARBA" id="ARBA00005953"/>
    </source>
</evidence>
<keyword evidence="3" id="KW-0175">Coiled coil</keyword>
<evidence type="ECO:0000313" key="5">
    <source>
        <dbReference type="EMBL" id="CAJ1395397.1"/>
    </source>
</evidence>
<organism evidence="5 6">
    <name type="scientific">Effrenium voratum</name>
    <dbReference type="NCBI Taxonomy" id="2562239"/>
    <lineage>
        <taxon>Eukaryota</taxon>
        <taxon>Sar</taxon>
        <taxon>Alveolata</taxon>
        <taxon>Dinophyceae</taxon>
        <taxon>Suessiales</taxon>
        <taxon>Symbiodiniaceae</taxon>
        <taxon>Effrenium</taxon>
    </lineage>
</organism>
<accession>A0AA36IXP1</accession>
<comment type="similarity">
    <text evidence="1">Belongs to the 4-hydroxybenzoyl-CoA thioesterase family.</text>
</comment>
<dbReference type="EMBL" id="CAUJNA010003146">
    <property type="protein sequence ID" value="CAJ1395397.1"/>
    <property type="molecule type" value="Genomic_DNA"/>
</dbReference>
<evidence type="ECO:0000313" key="6">
    <source>
        <dbReference type="Proteomes" id="UP001178507"/>
    </source>
</evidence>
<dbReference type="InterPro" id="IPR029069">
    <property type="entry name" value="HotDog_dom_sf"/>
</dbReference>
<evidence type="ECO:0000259" key="4">
    <source>
        <dbReference type="Pfam" id="PF03061"/>
    </source>
</evidence>
<name>A0AA36IXP1_9DINO</name>
<dbReference type="InterPro" id="IPR050563">
    <property type="entry name" value="4-hydroxybenzoyl-CoA_TE"/>
</dbReference>
<evidence type="ECO:0000256" key="2">
    <source>
        <dbReference type="ARBA" id="ARBA00022801"/>
    </source>
</evidence>
<feature type="coiled-coil region" evidence="3">
    <location>
        <begin position="113"/>
        <end position="204"/>
    </location>
</feature>
<dbReference type="SUPFAM" id="SSF54637">
    <property type="entry name" value="Thioesterase/thiol ester dehydrase-isomerase"/>
    <property type="match status" value="1"/>
</dbReference>
<gene>
    <name evidence="5" type="ORF">EVOR1521_LOCUS19831</name>
</gene>